<evidence type="ECO:0000313" key="5">
    <source>
        <dbReference type="EMBL" id="MBD2705132.1"/>
    </source>
</evidence>
<evidence type="ECO:0000256" key="3">
    <source>
        <dbReference type="RuleBase" id="RU361235"/>
    </source>
</evidence>
<dbReference type="InterPro" id="IPR029058">
    <property type="entry name" value="AB_hydrolase_fold"/>
</dbReference>
<dbReference type="SUPFAM" id="SSF53474">
    <property type="entry name" value="alpha/beta-Hydrolases"/>
    <property type="match status" value="1"/>
</dbReference>
<dbReference type="PANTHER" id="PTHR11559">
    <property type="entry name" value="CARBOXYLESTERASE"/>
    <property type="match status" value="1"/>
</dbReference>
<evidence type="ECO:0000313" key="6">
    <source>
        <dbReference type="Proteomes" id="UP000598820"/>
    </source>
</evidence>
<dbReference type="Pfam" id="PF00135">
    <property type="entry name" value="COesterase"/>
    <property type="match status" value="1"/>
</dbReference>
<organism evidence="5 6">
    <name type="scientific">Spirosoma profusum</name>
    <dbReference type="NCBI Taxonomy" id="2771354"/>
    <lineage>
        <taxon>Bacteria</taxon>
        <taxon>Pseudomonadati</taxon>
        <taxon>Bacteroidota</taxon>
        <taxon>Cytophagia</taxon>
        <taxon>Cytophagales</taxon>
        <taxon>Cytophagaceae</taxon>
        <taxon>Spirosoma</taxon>
    </lineage>
</organism>
<comment type="similarity">
    <text evidence="1 3">Belongs to the type-B carboxylesterase/lipase family.</text>
</comment>
<dbReference type="Proteomes" id="UP000598820">
    <property type="component" value="Unassembled WGS sequence"/>
</dbReference>
<sequence length="520" mass="56380">MIRETSLAGSRLWLPATFGSQAETLEAETIYGRVRGYLFKGVAIFRNIPYGGITEGDARFLPPAKLQKWTGVLDTTVAGHRCFQGSGNIFTSKDIGAYFSGGRSDAASIASETNSENCLNLNVSTPALTGKRPVMVYIHGGGFSGGSGVLTVFANRHVVEQDVVLVGINHRLNVFGYTYLGGLSEKYVVGNPGQLDLVAALEWVRDNIAQFGGDPGNVMIFGESGGGAKISTLLAMPSAKGLFHKAAIQSGSLIRVANAEDATRSARDLMRKLGLSKVEDLVKVPASDLFKAGPKGLAEVGPVVDSHSLPKQTWDPVAPALAANIPLLIGNDKDESSLFSLQNESLFSLDNTGLRSALLKVNVPQERVDTLIALYQKEYPKENPSDLYFRISTDRGARWNAVKQAERQLAGAKSPVFLYYFQWNTPLVDGKIRSFHTADLPLTMRLVRYSQAELLSKQLSGAWAAFARTGNPSQKGLVWPSYTLSERTTMIFDLPQSKAIKDPHKAERIMLQDIPSGSLL</sequence>
<keyword evidence="2 3" id="KW-0378">Hydrolase</keyword>
<gene>
    <name evidence="5" type="ORF">IC229_31200</name>
</gene>
<dbReference type="InterPro" id="IPR019826">
    <property type="entry name" value="Carboxylesterase_B_AS"/>
</dbReference>
<proteinExistence type="inferred from homology"/>
<evidence type="ECO:0000256" key="1">
    <source>
        <dbReference type="ARBA" id="ARBA00005964"/>
    </source>
</evidence>
<feature type="domain" description="Carboxylesterase type B" evidence="4">
    <location>
        <begin position="27"/>
        <end position="501"/>
    </location>
</feature>
<accession>A0A927AVE4</accession>
<dbReference type="RefSeq" id="WP_190892272.1">
    <property type="nucleotide sequence ID" value="NZ_JACWZY010000045.1"/>
</dbReference>
<name>A0A927AVE4_9BACT</name>
<protein>
    <recommendedName>
        <fullName evidence="3">Carboxylic ester hydrolase</fullName>
        <ecNumber evidence="3">3.1.1.-</ecNumber>
    </recommendedName>
</protein>
<dbReference type="EMBL" id="JACWZY010000045">
    <property type="protein sequence ID" value="MBD2705132.1"/>
    <property type="molecule type" value="Genomic_DNA"/>
</dbReference>
<dbReference type="InterPro" id="IPR002018">
    <property type="entry name" value="CarbesteraseB"/>
</dbReference>
<dbReference type="GO" id="GO:0016787">
    <property type="term" value="F:hydrolase activity"/>
    <property type="evidence" value="ECO:0007669"/>
    <property type="project" value="UniProtKB-KW"/>
</dbReference>
<dbReference type="InterPro" id="IPR050309">
    <property type="entry name" value="Type-B_Carboxylest/Lipase"/>
</dbReference>
<evidence type="ECO:0000256" key="2">
    <source>
        <dbReference type="ARBA" id="ARBA00022801"/>
    </source>
</evidence>
<reference evidence="5" key="1">
    <citation type="submission" date="2020-09" db="EMBL/GenBank/DDBJ databases">
        <authorList>
            <person name="Kim M.K."/>
        </authorList>
    </citation>
    <scope>NUCLEOTIDE SEQUENCE</scope>
    <source>
        <strain evidence="5">BT702</strain>
    </source>
</reference>
<dbReference type="AlphaFoldDB" id="A0A927AVE4"/>
<keyword evidence="6" id="KW-1185">Reference proteome</keyword>
<dbReference type="EC" id="3.1.1.-" evidence="3"/>
<dbReference type="Gene3D" id="3.40.50.1820">
    <property type="entry name" value="alpha/beta hydrolase"/>
    <property type="match status" value="1"/>
</dbReference>
<evidence type="ECO:0000259" key="4">
    <source>
        <dbReference type="Pfam" id="PF00135"/>
    </source>
</evidence>
<comment type="caution">
    <text evidence="5">The sequence shown here is derived from an EMBL/GenBank/DDBJ whole genome shotgun (WGS) entry which is preliminary data.</text>
</comment>
<dbReference type="PROSITE" id="PS00122">
    <property type="entry name" value="CARBOXYLESTERASE_B_1"/>
    <property type="match status" value="1"/>
</dbReference>